<dbReference type="AlphaFoldDB" id="A0A2A2H7X5"/>
<sequence length="135" mass="16079">MDKKSIMVLTVLFAVFVGFQFAEPAAAAKVVDHGVSYKWDKTQGMWRQNTWTTYQYNNDFVKTVVVTRWKFDSKYTYGYKNTITLAKVSKDTIKIRDVQDILEPSVYSLNYKKTKLTASQYYWRVYRAKLFNWYE</sequence>
<proteinExistence type="predicted"/>
<dbReference type="RefSeq" id="WP_095652040.1">
    <property type="nucleotide sequence ID" value="NZ_LMVM01000006.1"/>
</dbReference>
<dbReference type="EMBL" id="LMVM01000006">
    <property type="protein sequence ID" value="PAV05394.1"/>
    <property type="molecule type" value="Genomic_DNA"/>
</dbReference>
<keyword evidence="2" id="KW-1185">Reference proteome</keyword>
<accession>A0A2A2H7X5</accession>
<gene>
    <name evidence="1" type="ORF">ASJ80_09700</name>
</gene>
<protein>
    <submittedName>
        <fullName evidence="1">Uncharacterized protein</fullName>
    </submittedName>
</protein>
<evidence type="ECO:0000313" key="1">
    <source>
        <dbReference type="EMBL" id="PAV05394.1"/>
    </source>
</evidence>
<name>A0A2A2H7X5_METBR</name>
<organism evidence="1 2">
    <name type="scientific">Methanobacterium bryantii</name>
    <dbReference type="NCBI Taxonomy" id="2161"/>
    <lineage>
        <taxon>Archaea</taxon>
        <taxon>Methanobacteriati</taxon>
        <taxon>Methanobacteriota</taxon>
        <taxon>Methanomada group</taxon>
        <taxon>Methanobacteria</taxon>
        <taxon>Methanobacteriales</taxon>
        <taxon>Methanobacteriaceae</taxon>
        <taxon>Methanobacterium</taxon>
    </lineage>
</organism>
<reference evidence="1 2" key="1">
    <citation type="journal article" date="2017" name="BMC Genomics">
        <title>Genomic analysis of methanogenic archaea reveals a shift towards energy conservation.</title>
        <authorList>
            <person name="Gilmore S.P."/>
            <person name="Henske J.K."/>
            <person name="Sexton J.A."/>
            <person name="Solomon K.V."/>
            <person name="Seppala S."/>
            <person name="Yoo J.I."/>
            <person name="Huyett L.M."/>
            <person name="Pressman A."/>
            <person name="Cogan J.Z."/>
            <person name="Kivenson V."/>
            <person name="Peng X."/>
            <person name="Tan Y."/>
            <person name="Valentine D.L."/>
            <person name="O'Malley M.A."/>
        </authorList>
    </citation>
    <scope>NUCLEOTIDE SEQUENCE [LARGE SCALE GENOMIC DNA]</scope>
    <source>
        <strain evidence="1 2">M.o.H.</strain>
    </source>
</reference>
<comment type="caution">
    <text evidence="1">The sequence shown here is derived from an EMBL/GenBank/DDBJ whole genome shotgun (WGS) entry which is preliminary data.</text>
</comment>
<evidence type="ECO:0000313" key="2">
    <source>
        <dbReference type="Proteomes" id="UP000217784"/>
    </source>
</evidence>
<dbReference type="Proteomes" id="UP000217784">
    <property type="component" value="Unassembled WGS sequence"/>
</dbReference>
<dbReference type="OrthoDB" id="372382at2157"/>